<dbReference type="EMBL" id="HBHK01009941">
    <property type="protein sequence ID" value="CAD9678565.1"/>
    <property type="molecule type" value="Transcribed_RNA"/>
</dbReference>
<feature type="region of interest" description="Disordered" evidence="3">
    <location>
        <begin position="235"/>
        <end position="264"/>
    </location>
</feature>
<feature type="repeat" description="Pumilio" evidence="2">
    <location>
        <begin position="393"/>
        <end position="428"/>
    </location>
</feature>
<dbReference type="GO" id="GO:0010608">
    <property type="term" value="P:post-transcriptional regulation of gene expression"/>
    <property type="evidence" value="ECO:0007669"/>
    <property type="project" value="TreeGrafter"/>
</dbReference>
<dbReference type="GO" id="GO:0005737">
    <property type="term" value="C:cytoplasm"/>
    <property type="evidence" value="ECO:0007669"/>
    <property type="project" value="TreeGrafter"/>
</dbReference>
<feature type="repeat" description="Pumilio" evidence="2">
    <location>
        <begin position="429"/>
        <end position="464"/>
    </location>
</feature>
<feature type="repeat" description="Pumilio" evidence="2">
    <location>
        <begin position="618"/>
        <end position="653"/>
    </location>
</feature>
<dbReference type="InterPro" id="IPR011989">
    <property type="entry name" value="ARM-like"/>
</dbReference>
<feature type="compositionally biased region" description="Polar residues" evidence="3">
    <location>
        <begin position="114"/>
        <end position="124"/>
    </location>
</feature>
<feature type="repeat" description="Pumilio" evidence="2">
    <location>
        <begin position="465"/>
        <end position="500"/>
    </location>
</feature>
<feature type="compositionally biased region" description="Low complexity" evidence="3">
    <location>
        <begin position="235"/>
        <end position="246"/>
    </location>
</feature>
<feature type="compositionally biased region" description="Polar residues" evidence="3">
    <location>
        <begin position="354"/>
        <end position="374"/>
    </location>
</feature>
<proteinExistence type="predicted"/>
<reference evidence="6" key="1">
    <citation type="submission" date="2021-01" db="EMBL/GenBank/DDBJ databases">
        <authorList>
            <person name="Corre E."/>
            <person name="Pelletier E."/>
            <person name="Niang G."/>
            <person name="Scheremetjew M."/>
            <person name="Finn R."/>
            <person name="Kale V."/>
            <person name="Holt S."/>
            <person name="Cochrane G."/>
            <person name="Meng A."/>
            <person name="Brown T."/>
            <person name="Cohen L."/>
        </authorList>
    </citation>
    <scope>NUCLEOTIDE SEQUENCE</scope>
    <source>
        <strain evidence="6">NY070348D</strain>
    </source>
</reference>
<feature type="region of interest" description="Disordered" evidence="3">
    <location>
        <begin position="336"/>
        <end position="374"/>
    </location>
</feature>
<feature type="repeat" description="Pumilio" evidence="2">
    <location>
        <begin position="690"/>
        <end position="727"/>
    </location>
</feature>
<dbReference type="Pfam" id="PF22493">
    <property type="entry name" value="PUF_NOP9"/>
    <property type="match status" value="1"/>
</dbReference>
<dbReference type="InterPro" id="IPR016024">
    <property type="entry name" value="ARM-type_fold"/>
</dbReference>
<feature type="repeat" description="Pumilio" evidence="2">
    <location>
        <begin position="578"/>
        <end position="614"/>
    </location>
</feature>
<dbReference type="PANTHER" id="PTHR12537:SF12">
    <property type="entry name" value="MATERNAL PROTEIN PUMILIO"/>
    <property type="match status" value="1"/>
</dbReference>
<evidence type="ECO:0000256" key="2">
    <source>
        <dbReference type="PROSITE-ProRule" id="PRU00317"/>
    </source>
</evidence>
<dbReference type="EMBL" id="HBHK01009940">
    <property type="protein sequence ID" value="CAD9678563.1"/>
    <property type="molecule type" value="Transcribed_RNA"/>
</dbReference>
<evidence type="ECO:0000256" key="3">
    <source>
        <dbReference type="SAM" id="MobiDB-lite"/>
    </source>
</evidence>
<feature type="domain" description="PUM-HD" evidence="4">
    <location>
        <begin position="370"/>
        <end position="753"/>
    </location>
</feature>
<protein>
    <recommendedName>
        <fullName evidence="4">PUM-HD domain-containing protein</fullName>
    </recommendedName>
</protein>
<dbReference type="PROSITE" id="PS50303">
    <property type="entry name" value="PUM_HD"/>
    <property type="match status" value="1"/>
</dbReference>
<sequence>MRDFTAQSIGMNSDAGAFDENRGFEFANGLDSGRLKRCKSLTWDSCNWGSGLMENVNVGGNGGGNMPASVIDFLVAGSKDDPLVNVAVEPFDGDDKTKRLTRRATFSGDVGKAETSQQSQNFEQSPEWAGFGNVSSEEESFEAENQPPNHQYLPSGRSSSMDNGVKQKKQLLRRVNSAELVRKAFPQMLFDRCSPVEGAPTAFGEYHPDNMSEDGDLPEAPPHARFENGREFYSHSLSSENSSGSSLDPAAQYSEHQYQQHPAPPVNMYNVPQSMHQQQHMYAEMQAMHSHFMYLQLAQQAAINHAAMMVPPMMQQSVPVNPAGMYYQANMQNNIREARPPPGMAAQPHESRASRGNSPPNSATTSRSVSPNSQGETLLAQLKQQNVKPTPAQLVGNVLAFSKDSHGSRHLQSVVSTCTQNEKLRLIDEVLDSCIDLMHDLFGNYVLQVFLQHASDEQRRAIANYCRGRVLDLSLHAHGCRVIQRLLDVIEPVTRAELLGELLVEENISIAAMDAHATHVLQKAVVLLQQDLYNVDVVGRDKRKKQDDKRKHAERKVAISDKRAILEQERAMLNRLETFVSVHTLMLAVHPHGCRLVQRILADCNRTRSKRIAAMIDCLETQYDSLSRHQHGNFILQHILEFGQNDQANRIQNYVGQRVIEFSTHKFASHLVEKALVCADARRGLMIIDTLLNAPQLPQLMRDPYANFVLQRAFDIADSTQKGRIAKEVQNLSSTLSEYTHYRHLHTYIQKASNKAP</sequence>
<keyword evidence="1" id="KW-0677">Repeat</keyword>
<accession>A0A7S2WBY5</accession>
<organism evidence="6">
    <name type="scientific">Mucochytrium quahogii</name>
    <dbReference type="NCBI Taxonomy" id="96639"/>
    <lineage>
        <taxon>Eukaryota</taxon>
        <taxon>Sar</taxon>
        <taxon>Stramenopiles</taxon>
        <taxon>Bigyra</taxon>
        <taxon>Labyrinthulomycetes</taxon>
        <taxon>Thraustochytrida</taxon>
        <taxon>Thraustochytriidae</taxon>
        <taxon>Mucochytrium</taxon>
    </lineage>
</organism>
<dbReference type="InterPro" id="IPR033133">
    <property type="entry name" value="PUM-HD"/>
</dbReference>
<evidence type="ECO:0000259" key="4">
    <source>
        <dbReference type="PROSITE" id="PS50303"/>
    </source>
</evidence>
<dbReference type="PANTHER" id="PTHR12537">
    <property type="entry name" value="RNA BINDING PROTEIN PUMILIO-RELATED"/>
    <property type="match status" value="1"/>
</dbReference>
<dbReference type="InterPro" id="IPR001313">
    <property type="entry name" value="Pumilio_RNA-bd_rpt"/>
</dbReference>
<name>A0A7S2WBY5_9STRA</name>
<evidence type="ECO:0000256" key="1">
    <source>
        <dbReference type="ARBA" id="ARBA00022737"/>
    </source>
</evidence>
<gene>
    <name evidence="5" type="ORF">QSP1433_LOCUS6225</name>
    <name evidence="6" type="ORF">QSP1433_LOCUS6226</name>
</gene>
<dbReference type="AlphaFoldDB" id="A0A7S2WBY5"/>
<dbReference type="SUPFAM" id="SSF48371">
    <property type="entry name" value="ARM repeat"/>
    <property type="match status" value="1"/>
</dbReference>
<dbReference type="PROSITE" id="PS50302">
    <property type="entry name" value="PUM"/>
    <property type="match status" value="6"/>
</dbReference>
<dbReference type="SMART" id="SM00025">
    <property type="entry name" value="Pumilio"/>
    <property type="match status" value="7"/>
</dbReference>
<feature type="region of interest" description="Disordered" evidence="3">
    <location>
        <begin position="104"/>
        <end position="167"/>
    </location>
</feature>
<dbReference type="GO" id="GO:0003729">
    <property type="term" value="F:mRNA binding"/>
    <property type="evidence" value="ECO:0007669"/>
    <property type="project" value="TreeGrafter"/>
</dbReference>
<evidence type="ECO:0000313" key="5">
    <source>
        <dbReference type="EMBL" id="CAD9678563.1"/>
    </source>
</evidence>
<evidence type="ECO:0000313" key="6">
    <source>
        <dbReference type="EMBL" id="CAD9678565.1"/>
    </source>
</evidence>
<dbReference type="Gene3D" id="1.25.10.10">
    <property type="entry name" value="Leucine-rich Repeat Variant"/>
    <property type="match status" value="1"/>
</dbReference>